<feature type="domain" description="YspA cpYpsA-related SLOG" evidence="1">
    <location>
        <begin position="217"/>
        <end position="285"/>
    </location>
</feature>
<organism evidence="3 4">
    <name type="scientific">Vreelandella rituensis</name>
    <dbReference type="NCBI Taxonomy" id="2282306"/>
    <lineage>
        <taxon>Bacteria</taxon>
        <taxon>Pseudomonadati</taxon>
        <taxon>Pseudomonadota</taxon>
        <taxon>Gammaproteobacteria</taxon>
        <taxon>Oceanospirillales</taxon>
        <taxon>Halomonadaceae</taxon>
        <taxon>Vreelandella</taxon>
    </lineage>
</organism>
<dbReference type="AlphaFoldDB" id="A0A368UBB2"/>
<accession>A0A368UBB2</accession>
<feature type="domain" description="DUF4326" evidence="2">
    <location>
        <begin position="8"/>
        <end position="82"/>
    </location>
</feature>
<evidence type="ECO:0000259" key="1">
    <source>
        <dbReference type="Pfam" id="PF10686"/>
    </source>
</evidence>
<name>A0A368UBB2_9GAMM</name>
<dbReference type="OrthoDB" id="572639at2"/>
<evidence type="ECO:0000259" key="2">
    <source>
        <dbReference type="Pfam" id="PF14216"/>
    </source>
</evidence>
<dbReference type="Proteomes" id="UP000253204">
    <property type="component" value="Unassembled WGS sequence"/>
</dbReference>
<dbReference type="InterPro" id="IPR025475">
    <property type="entry name" value="DUF4326"/>
</dbReference>
<keyword evidence="4" id="KW-1185">Reference proteome</keyword>
<protein>
    <submittedName>
        <fullName evidence="3">DUF4326 domain-containing protein</fullName>
    </submittedName>
</protein>
<dbReference type="Pfam" id="PF10686">
    <property type="entry name" value="YAcAr"/>
    <property type="match status" value="1"/>
</dbReference>
<comment type="caution">
    <text evidence="3">The sequence shown here is derived from an EMBL/GenBank/DDBJ whole genome shotgun (WGS) entry which is preliminary data.</text>
</comment>
<dbReference type="InterPro" id="IPR019627">
    <property type="entry name" value="YAcAr"/>
</dbReference>
<dbReference type="Pfam" id="PF14216">
    <property type="entry name" value="DUF4326"/>
    <property type="match status" value="1"/>
</dbReference>
<dbReference type="RefSeq" id="WP_114485235.1">
    <property type="nucleotide sequence ID" value="NZ_CBCSHM010000001.1"/>
</dbReference>
<gene>
    <name evidence="3" type="ORF">DU506_01740</name>
</gene>
<evidence type="ECO:0000313" key="4">
    <source>
        <dbReference type="Proteomes" id="UP000253204"/>
    </source>
</evidence>
<proteinExistence type="predicted"/>
<reference evidence="3 4" key="1">
    <citation type="submission" date="2018-07" db="EMBL/GenBank/DDBJ databases">
        <title>Halomonas rutogse sp. nov., isolated from Lake TangqianCo on Tibetan Plateau.</title>
        <authorList>
            <person name="Lu H."/>
            <person name="Xing P."/>
            <person name="Wu Q."/>
        </authorList>
    </citation>
    <scope>NUCLEOTIDE SEQUENCE [LARGE SCALE GENOMIC DNA]</scope>
    <source>
        <strain evidence="3 4">TQ8S</strain>
    </source>
</reference>
<dbReference type="EMBL" id="QPIJ01000001">
    <property type="protein sequence ID" value="RCV93907.1"/>
    <property type="molecule type" value="Genomic_DNA"/>
</dbReference>
<sequence length="335" mass="35896">MSATHAINCKHQKADVYIGRGSRFGNPFPITASRSRSASLAAFREWVAHQPELLRLVRQTLPGKSLGCFCAPQPCHGDILAEIADGAWDDRIPAEPVLVFGANEAGSHGRGAAAHARRAHGAETGVGRGLTGTSYALPTKDAKLAPLSLDAILTEIDTFKAFAAAHPHMTFQMTRVGCGLAGHAANEATLRDATLDAPANVLLPGCWEVHRSPGFARIVVAGSRTFTDYAHLAAKLDILLTNLLSRGVTVEIVSGGAKGADTLGERYAVERGLPFRRLPAEWERFDKAAGFIRNQQMSWYGTHLVAFWNGQSPGTKAMIDLARNDTLATRISQVA</sequence>
<evidence type="ECO:0000313" key="3">
    <source>
        <dbReference type="EMBL" id="RCV93907.1"/>
    </source>
</evidence>